<dbReference type="EMBL" id="BAAAJK010000066">
    <property type="protein sequence ID" value="GAA1403891.1"/>
    <property type="molecule type" value="Genomic_DNA"/>
</dbReference>
<evidence type="ECO:0008006" key="4">
    <source>
        <dbReference type="Google" id="ProtNLM"/>
    </source>
</evidence>
<dbReference type="SUPFAM" id="SSF52540">
    <property type="entry name" value="P-loop containing nucleoside triphosphate hydrolases"/>
    <property type="match status" value="1"/>
</dbReference>
<organism evidence="2 3">
    <name type="scientific">Pseudonocardia kongjuensis</name>
    <dbReference type="NCBI Taxonomy" id="102227"/>
    <lineage>
        <taxon>Bacteria</taxon>
        <taxon>Bacillati</taxon>
        <taxon>Actinomycetota</taxon>
        <taxon>Actinomycetes</taxon>
        <taxon>Pseudonocardiales</taxon>
        <taxon>Pseudonocardiaceae</taxon>
        <taxon>Pseudonocardia</taxon>
    </lineage>
</organism>
<dbReference type="Gene3D" id="3.40.50.300">
    <property type="entry name" value="P-loop containing nucleotide triphosphate hydrolases"/>
    <property type="match status" value="1"/>
</dbReference>
<feature type="compositionally biased region" description="Basic and acidic residues" evidence="1">
    <location>
        <begin position="673"/>
        <end position="694"/>
    </location>
</feature>
<evidence type="ECO:0000313" key="2">
    <source>
        <dbReference type="EMBL" id="GAA1403891.1"/>
    </source>
</evidence>
<dbReference type="Proteomes" id="UP001501414">
    <property type="component" value="Unassembled WGS sequence"/>
</dbReference>
<evidence type="ECO:0000256" key="1">
    <source>
        <dbReference type="SAM" id="MobiDB-lite"/>
    </source>
</evidence>
<evidence type="ECO:0000313" key="3">
    <source>
        <dbReference type="Proteomes" id="UP001501414"/>
    </source>
</evidence>
<dbReference type="RefSeq" id="WP_344030631.1">
    <property type="nucleotide sequence ID" value="NZ_BAAAJK010000066.1"/>
</dbReference>
<protein>
    <recommendedName>
        <fullName evidence="4">FtsK domain-containing protein</fullName>
    </recommendedName>
</protein>
<comment type="caution">
    <text evidence="2">The sequence shown here is derived from an EMBL/GenBank/DDBJ whole genome shotgun (WGS) entry which is preliminary data.</text>
</comment>
<accession>A0ABP4J1Y8</accession>
<gene>
    <name evidence="2" type="ORF">GCM10009613_65620</name>
</gene>
<proteinExistence type="predicted"/>
<reference evidence="3" key="1">
    <citation type="journal article" date="2019" name="Int. J. Syst. Evol. Microbiol.">
        <title>The Global Catalogue of Microorganisms (GCM) 10K type strain sequencing project: providing services to taxonomists for standard genome sequencing and annotation.</title>
        <authorList>
            <consortium name="The Broad Institute Genomics Platform"/>
            <consortium name="The Broad Institute Genome Sequencing Center for Infectious Disease"/>
            <person name="Wu L."/>
            <person name="Ma J."/>
        </authorList>
    </citation>
    <scope>NUCLEOTIDE SEQUENCE [LARGE SCALE GENOMIC DNA]</scope>
    <source>
        <strain evidence="3">JCM 11896</strain>
    </source>
</reference>
<feature type="region of interest" description="Disordered" evidence="1">
    <location>
        <begin position="547"/>
        <end position="604"/>
    </location>
</feature>
<sequence length="694" mass="76159">MTMEMERPGAADPQPGPAAPSTEIVPLRGSGTELVVRPESALARLAATPTAVRTLAAARTAGAAALDGARRTGRVTYIATVRAPAPVVGRALCRFISGRPLLGDSRTDATFWRSARRQPIEVAGETGKWSYLAGWQRSAARIGALLIAVGVGLLVRPDLVLALGLGLAALALVWGTYGAKRSVETRGHRTRYLWPLHEALRGAVRQTATRPEQWLHIPPDFKSNPGAELRIDLPPAYDGSDGVQNHVKTVVRNKLGLEGDTVFAFHTEGNKPYVTFREPVRPPAKVTYEDILPLMTRAKETAPIIGLAAGHKAVTVDLEAESPHVLVSAASGAGKSVLLRAILSQGLAKGGYGIIFDVKRVSHLWADNLRNCEYHRLPELIHDRLLSLRREVDRRNNLVEKYADIDGNTDHVDVGPRIWVMAEEMNVTISRLNKYWREIKEKGEPNTSPAVEALLDLLFMGRQIKIHVISVAQMASARTMGGPEARENYATRCLSRYTMNAWKMLCPEVWPMPRKPKQRGRWQIVTNGVATETQVAFFTPRQARDLAQSGIPASSRETFRDTDVPASQPSHDRDDLGQEAETVPGTVHDSKVVDPGPADSHENRAVPERSVLVGLREAVDQDLVGGMTLANLRKATQRDVQFPEAKGYRGSERLYPAEELRKWALNRRMATGESEKEGAENKGPEVEGGEERGR</sequence>
<keyword evidence="3" id="KW-1185">Reference proteome</keyword>
<name>A0ABP4J1Y8_9PSEU</name>
<dbReference type="InterPro" id="IPR027417">
    <property type="entry name" value="P-loop_NTPase"/>
</dbReference>
<feature type="region of interest" description="Disordered" evidence="1">
    <location>
        <begin position="1"/>
        <end position="21"/>
    </location>
</feature>
<feature type="region of interest" description="Disordered" evidence="1">
    <location>
        <begin position="669"/>
        <end position="694"/>
    </location>
</feature>